<keyword evidence="1" id="KW-1133">Transmembrane helix</keyword>
<protein>
    <submittedName>
        <fullName evidence="3">Aa3-type cytochrome c oxidase subunit IV</fullName>
    </submittedName>
</protein>
<name>A0A6G7YSA9_9SPHN</name>
<dbReference type="InterPro" id="IPR036596">
    <property type="entry name" value="Cyt-C_aa3_sf"/>
</dbReference>
<dbReference type="Proteomes" id="UP000503222">
    <property type="component" value="Chromosome"/>
</dbReference>
<evidence type="ECO:0000256" key="1">
    <source>
        <dbReference type="SAM" id="Phobius"/>
    </source>
</evidence>
<dbReference type="InterPro" id="IPR012422">
    <property type="entry name" value="Cyt_c_oxidase_su4_bac-aa3"/>
</dbReference>
<evidence type="ECO:0000259" key="2">
    <source>
        <dbReference type="Pfam" id="PF07835"/>
    </source>
</evidence>
<dbReference type="EMBL" id="CP049869">
    <property type="protein sequence ID" value="QIK79611.1"/>
    <property type="molecule type" value="Genomic_DNA"/>
</dbReference>
<proteinExistence type="predicted"/>
<sequence length="49" mass="5335">MAVDHSTAQGHGNDMEAHVRDYSKFTAMLKWGAIISAVIGFIVVFLVIS</sequence>
<dbReference type="KEGG" id="spii:G7077_12545"/>
<dbReference type="Pfam" id="PF07835">
    <property type="entry name" value="COX4_pro_2"/>
    <property type="match status" value="1"/>
</dbReference>
<dbReference type="Gene3D" id="1.20.5.160">
    <property type="entry name" value="Bacterial aa3 type cytochrome c oxidase subunit IV"/>
    <property type="match status" value="1"/>
</dbReference>
<keyword evidence="1" id="KW-0812">Transmembrane</keyword>
<evidence type="ECO:0000313" key="4">
    <source>
        <dbReference type="Proteomes" id="UP000503222"/>
    </source>
</evidence>
<gene>
    <name evidence="3" type="ORF">G7077_12545</name>
</gene>
<feature type="domain" description="Cytochrome c oxidase subunit IV bacterial aa3 type" evidence="2">
    <location>
        <begin position="9"/>
        <end position="47"/>
    </location>
</feature>
<dbReference type="AlphaFoldDB" id="A0A6G7YSA9"/>
<keyword evidence="4" id="KW-1185">Reference proteome</keyword>
<dbReference type="RefSeq" id="WP_166411998.1">
    <property type="nucleotide sequence ID" value="NZ_CP049869.1"/>
</dbReference>
<feature type="transmembrane region" description="Helical" evidence="1">
    <location>
        <begin position="28"/>
        <end position="48"/>
    </location>
</feature>
<keyword evidence="1" id="KW-0472">Membrane</keyword>
<accession>A0A6G7YSA9</accession>
<organism evidence="3 4">
    <name type="scientific">Sphingomonas piscis</name>
    <dbReference type="NCBI Taxonomy" id="2714943"/>
    <lineage>
        <taxon>Bacteria</taxon>
        <taxon>Pseudomonadati</taxon>
        <taxon>Pseudomonadota</taxon>
        <taxon>Alphaproteobacteria</taxon>
        <taxon>Sphingomonadales</taxon>
        <taxon>Sphingomonadaceae</taxon>
        <taxon>Sphingomonas</taxon>
    </lineage>
</organism>
<dbReference type="SUPFAM" id="SSF81469">
    <property type="entry name" value="Bacterial aa3 type cytochrome c oxidase subunit IV"/>
    <property type="match status" value="1"/>
</dbReference>
<reference evidence="3 4" key="1">
    <citation type="submission" date="2020-03" db="EMBL/GenBank/DDBJ databases">
        <title>Sphingomonas sp. nov., isolated from fish.</title>
        <authorList>
            <person name="Hyun D.-W."/>
            <person name="Bae J.-W."/>
        </authorList>
    </citation>
    <scope>NUCLEOTIDE SEQUENCE [LARGE SCALE GENOMIC DNA]</scope>
    <source>
        <strain evidence="3 4">HDW15B</strain>
    </source>
</reference>
<evidence type="ECO:0000313" key="3">
    <source>
        <dbReference type="EMBL" id="QIK79611.1"/>
    </source>
</evidence>